<dbReference type="EMBL" id="PKPP01006229">
    <property type="protein sequence ID" value="PWA57225.1"/>
    <property type="molecule type" value="Genomic_DNA"/>
</dbReference>
<dbReference type="Proteomes" id="UP000245207">
    <property type="component" value="Unassembled WGS sequence"/>
</dbReference>
<comment type="caution">
    <text evidence="1">The sequence shown here is derived from an EMBL/GenBank/DDBJ whole genome shotgun (WGS) entry which is preliminary data.</text>
</comment>
<accession>A0A2U1M7J1</accession>
<gene>
    <name evidence="1" type="ORF">CTI12_AA393420</name>
</gene>
<evidence type="ECO:0000313" key="2">
    <source>
        <dbReference type="Proteomes" id="UP000245207"/>
    </source>
</evidence>
<evidence type="ECO:0000313" key="1">
    <source>
        <dbReference type="EMBL" id="PWA57225.1"/>
    </source>
</evidence>
<dbReference type="OrthoDB" id="1742573at2759"/>
<protein>
    <submittedName>
        <fullName evidence="1">YTH domain-containing protein</fullName>
    </submittedName>
</protein>
<sequence>MGGSDGLANFHCFSLASGKMENCYGLGLLLTLGTLKRLEMLQIFKSYSPQTSLLDDLNFYDNSEKLLKARRTDKTSFQEEHFRPYRLFMLNETSLLKQQQGVGLTKDY</sequence>
<name>A0A2U1M7J1_ARTAN</name>
<dbReference type="AlphaFoldDB" id="A0A2U1M7J1"/>
<proteinExistence type="predicted"/>
<organism evidence="1 2">
    <name type="scientific">Artemisia annua</name>
    <name type="common">Sweet wormwood</name>
    <dbReference type="NCBI Taxonomy" id="35608"/>
    <lineage>
        <taxon>Eukaryota</taxon>
        <taxon>Viridiplantae</taxon>
        <taxon>Streptophyta</taxon>
        <taxon>Embryophyta</taxon>
        <taxon>Tracheophyta</taxon>
        <taxon>Spermatophyta</taxon>
        <taxon>Magnoliopsida</taxon>
        <taxon>eudicotyledons</taxon>
        <taxon>Gunneridae</taxon>
        <taxon>Pentapetalae</taxon>
        <taxon>asterids</taxon>
        <taxon>campanulids</taxon>
        <taxon>Asterales</taxon>
        <taxon>Asteraceae</taxon>
        <taxon>Asteroideae</taxon>
        <taxon>Anthemideae</taxon>
        <taxon>Artemisiinae</taxon>
        <taxon>Artemisia</taxon>
    </lineage>
</organism>
<reference evidence="1 2" key="1">
    <citation type="journal article" date="2018" name="Mol. Plant">
        <title>The genome of Artemisia annua provides insight into the evolution of Asteraceae family and artemisinin biosynthesis.</title>
        <authorList>
            <person name="Shen Q."/>
            <person name="Zhang L."/>
            <person name="Liao Z."/>
            <person name="Wang S."/>
            <person name="Yan T."/>
            <person name="Shi P."/>
            <person name="Liu M."/>
            <person name="Fu X."/>
            <person name="Pan Q."/>
            <person name="Wang Y."/>
            <person name="Lv Z."/>
            <person name="Lu X."/>
            <person name="Zhang F."/>
            <person name="Jiang W."/>
            <person name="Ma Y."/>
            <person name="Chen M."/>
            <person name="Hao X."/>
            <person name="Li L."/>
            <person name="Tang Y."/>
            <person name="Lv G."/>
            <person name="Zhou Y."/>
            <person name="Sun X."/>
            <person name="Brodelius P.E."/>
            <person name="Rose J.K.C."/>
            <person name="Tang K."/>
        </authorList>
    </citation>
    <scope>NUCLEOTIDE SEQUENCE [LARGE SCALE GENOMIC DNA]</scope>
    <source>
        <strain evidence="2">cv. Huhao1</strain>
        <tissue evidence="1">Leaf</tissue>
    </source>
</reference>
<keyword evidence="2" id="KW-1185">Reference proteome</keyword>